<organism evidence="2 3">
    <name type="scientific">Aneurinibacillus soli</name>
    <dbReference type="NCBI Taxonomy" id="1500254"/>
    <lineage>
        <taxon>Bacteria</taxon>
        <taxon>Bacillati</taxon>
        <taxon>Bacillota</taxon>
        <taxon>Bacilli</taxon>
        <taxon>Bacillales</taxon>
        <taxon>Paenibacillaceae</taxon>
        <taxon>Aneurinibacillus group</taxon>
        <taxon>Aneurinibacillus</taxon>
    </lineage>
</organism>
<reference evidence="2 3" key="1">
    <citation type="submission" date="2015-12" db="EMBL/GenBank/DDBJ databases">
        <title>Genome sequence of Aneurinibacillus soli.</title>
        <authorList>
            <person name="Lee J.S."/>
            <person name="Lee K.C."/>
            <person name="Kim K.K."/>
            <person name="Lee B.W."/>
        </authorList>
    </citation>
    <scope>NUCLEOTIDE SEQUENCE [LARGE SCALE GENOMIC DNA]</scope>
    <source>
        <strain evidence="2 3">CB4</strain>
    </source>
</reference>
<dbReference type="OrthoDB" id="1803673at2"/>
<name>A0A0U5ASP3_9BACL</name>
<evidence type="ECO:0000313" key="2">
    <source>
        <dbReference type="EMBL" id="BAU26837.1"/>
    </source>
</evidence>
<proteinExistence type="predicted"/>
<protein>
    <recommendedName>
        <fullName evidence="1">Copper amine oxidase-like N-terminal domain-containing protein</fullName>
    </recommendedName>
</protein>
<dbReference type="KEGG" id="asoc:CB4_01006"/>
<dbReference type="InterPro" id="IPR012854">
    <property type="entry name" value="Cu_amine_oxidase-like_N"/>
</dbReference>
<keyword evidence="3" id="KW-1185">Reference proteome</keyword>
<dbReference type="Pfam" id="PF07833">
    <property type="entry name" value="Cu_amine_oxidN1"/>
    <property type="match status" value="1"/>
</dbReference>
<feature type="domain" description="Copper amine oxidase-like N-terminal" evidence="1">
    <location>
        <begin position="40"/>
        <end position="88"/>
    </location>
</feature>
<dbReference type="AlphaFoldDB" id="A0A0U5ASP3"/>
<accession>A0A0U5ASP3</accession>
<dbReference type="RefSeq" id="WP_096463838.1">
    <property type="nucleotide sequence ID" value="NZ_AP017312.1"/>
</dbReference>
<gene>
    <name evidence="2" type="ORF">CB4_01006</name>
</gene>
<sequence length="366" mass="40424">MKKVWTIGSILTSILVGTAAPVALAAPAVAVATLPVQVEVDGKKVATPAGMDVIDGQVMVPLRWAAELAGARSVKWDASKRDVKIEAPESYESILQLHSYIRLGAAPAEWGTYLCQLPDRMNAIPRPKLSDRALVLDLEIEKLEQMARENKNLPPRREVMSITTQYAGQEYSYAVYSAKFVQGRVYVPMDWLTELFGADVTYDKERGVLAIQFPNLQETKRQIAEIEAGLVPASPDETIALWGRGLQTRSGALIYAALSNELRDRARANLQARNWVTGGSSPHAGKITVQDKKQLDADTWEYTLTYPEVTSGYMANYPNVTPADIEGTCTDKLVVKKQRTGGTEGWFIAEVKQSNEYYGPVFAEKR</sequence>
<dbReference type="Proteomes" id="UP000217696">
    <property type="component" value="Chromosome"/>
</dbReference>
<dbReference type="EMBL" id="AP017312">
    <property type="protein sequence ID" value="BAU26837.1"/>
    <property type="molecule type" value="Genomic_DNA"/>
</dbReference>
<evidence type="ECO:0000313" key="3">
    <source>
        <dbReference type="Proteomes" id="UP000217696"/>
    </source>
</evidence>
<evidence type="ECO:0000259" key="1">
    <source>
        <dbReference type="Pfam" id="PF07833"/>
    </source>
</evidence>